<proteinExistence type="predicted"/>
<dbReference type="InterPro" id="IPR056549">
    <property type="entry name" value="HTH_NOL4"/>
</dbReference>
<evidence type="ECO:0000313" key="3">
    <source>
        <dbReference type="EMBL" id="KAA0201092.1"/>
    </source>
</evidence>
<reference evidence="3" key="1">
    <citation type="submission" date="2019-05" db="EMBL/GenBank/DDBJ databases">
        <title>Annotation for the trematode Fasciolopsis buski.</title>
        <authorList>
            <person name="Choi Y.-J."/>
        </authorList>
    </citation>
    <scope>NUCLEOTIDE SEQUENCE</scope>
    <source>
        <strain evidence="3">HT</strain>
        <tissue evidence="3">Whole worm</tissue>
    </source>
</reference>
<feature type="region of interest" description="Disordered" evidence="1">
    <location>
        <begin position="27"/>
        <end position="135"/>
    </location>
</feature>
<feature type="compositionally biased region" description="Polar residues" evidence="1">
    <location>
        <begin position="96"/>
        <end position="116"/>
    </location>
</feature>
<accession>A0A8E0S4H1</accession>
<dbReference type="Pfam" id="PF23079">
    <property type="entry name" value="HTH_NOL4_2nd"/>
    <property type="match status" value="1"/>
</dbReference>
<sequence length="336" mass="37522">MSEESIRTNGCCYKDDEGPKDVSLQEHICKDSNGIDNAKYESEEEEEENKKAGRGVPTKPLPITELKFNGYKESRGRETLSFTSTPKRRRTYFMANETNSKSRNTTSLDNASQEHLSSSSVSSASDTAGERPTCFSDENDVEYVKYSSPKHRNTDGQIFGYSSAKSYVNRTSYSSLLDNLRVCGNEILRDLGGSISGPEDDCNRPATAGSELTTAAYNNFVRRIVDDTLDRTVTFCEQPRHAITALETICAKAWPRMEMKRHRNRIRAYLKACRRNSKKNKGQINMKEAPMNGLSIEARQLVSNALSLVADDVDQLKRVSSVLITIATTAFISLTC</sequence>
<evidence type="ECO:0000256" key="1">
    <source>
        <dbReference type="SAM" id="MobiDB-lite"/>
    </source>
</evidence>
<dbReference type="AlphaFoldDB" id="A0A8E0S4H1"/>
<dbReference type="Proteomes" id="UP000728185">
    <property type="component" value="Unassembled WGS sequence"/>
</dbReference>
<dbReference type="EMBL" id="LUCM01000115">
    <property type="protein sequence ID" value="KAA0201092.1"/>
    <property type="molecule type" value="Genomic_DNA"/>
</dbReference>
<evidence type="ECO:0000259" key="2">
    <source>
        <dbReference type="Pfam" id="PF23079"/>
    </source>
</evidence>
<evidence type="ECO:0000313" key="4">
    <source>
        <dbReference type="Proteomes" id="UP000728185"/>
    </source>
</evidence>
<name>A0A8E0S4H1_9TREM</name>
<keyword evidence="4" id="KW-1185">Reference proteome</keyword>
<gene>
    <name evidence="3" type="ORF">FBUS_09809</name>
</gene>
<comment type="caution">
    <text evidence="3">The sequence shown here is derived from an EMBL/GenBank/DDBJ whole genome shotgun (WGS) entry which is preliminary data.</text>
</comment>
<organism evidence="3 4">
    <name type="scientific">Fasciolopsis buskii</name>
    <dbReference type="NCBI Taxonomy" id="27845"/>
    <lineage>
        <taxon>Eukaryota</taxon>
        <taxon>Metazoa</taxon>
        <taxon>Spiralia</taxon>
        <taxon>Lophotrochozoa</taxon>
        <taxon>Platyhelminthes</taxon>
        <taxon>Trematoda</taxon>
        <taxon>Digenea</taxon>
        <taxon>Plagiorchiida</taxon>
        <taxon>Echinostomata</taxon>
        <taxon>Echinostomatoidea</taxon>
        <taxon>Fasciolidae</taxon>
        <taxon>Fasciolopsis</taxon>
    </lineage>
</organism>
<protein>
    <recommendedName>
        <fullName evidence="2">Nucleolar protein 4 helical domain-containing protein</fullName>
    </recommendedName>
</protein>
<feature type="domain" description="Nucleolar protein 4 helical" evidence="2">
    <location>
        <begin position="215"/>
        <end position="278"/>
    </location>
</feature>
<dbReference type="OrthoDB" id="6265106at2759"/>